<dbReference type="PANTHER" id="PTHR10353">
    <property type="entry name" value="GLYCOSYL HYDROLASE"/>
    <property type="match status" value="1"/>
</dbReference>
<dbReference type="InterPro" id="IPR006311">
    <property type="entry name" value="TAT_signal"/>
</dbReference>
<dbReference type="Gene3D" id="3.20.20.80">
    <property type="entry name" value="Glycosidases"/>
    <property type="match status" value="1"/>
</dbReference>
<dbReference type="EMBL" id="FMAI01000010">
    <property type="protein sequence ID" value="SCB44779.1"/>
    <property type="molecule type" value="Genomic_DNA"/>
</dbReference>
<dbReference type="NCBIfam" id="TIGR03356">
    <property type="entry name" value="BGL"/>
    <property type="match status" value="1"/>
</dbReference>
<feature type="active site" description="Proton donor" evidence="9">
    <location>
        <position position="205"/>
    </location>
</feature>
<keyword evidence="6" id="KW-0119">Carbohydrate metabolism</keyword>
<feature type="binding site" evidence="10">
    <location>
        <begin position="448"/>
        <end position="449"/>
    </location>
    <ligand>
        <name>substrate</name>
    </ligand>
</feature>
<keyword evidence="7 11" id="KW-0326">Glycosidase</keyword>
<feature type="active site" description="Nucleophile" evidence="9">
    <location>
        <position position="394"/>
    </location>
</feature>
<dbReference type="InterPro" id="IPR033132">
    <property type="entry name" value="GH_1_N_CS"/>
</dbReference>
<name>A0A1C3WXQ6_9BRAD</name>
<dbReference type="PANTHER" id="PTHR10353:SF36">
    <property type="entry name" value="LP05116P"/>
    <property type="match status" value="1"/>
</dbReference>
<dbReference type="EC" id="3.2.1.21" evidence="3 11"/>
<evidence type="ECO:0000256" key="8">
    <source>
        <dbReference type="ARBA" id="ARBA00023326"/>
    </source>
</evidence>
<dbReference type="AlphaFoldDB" id="A0A1C3WXQ6"/>
<evidence type="ECO:0000256" key="13">
    <source>
        <dbReference type="SAM" id="SignalP"/>
    </source>
</evidence>
<keyword evidence="15" id="KW-1185">Reference proteome</keyword>
<protein>
    <recommendedName>
        <fullName evidence="3 11">Beta-glucosidase</fullName>
        <ecNumber evidence="3 11">3.2.1.21</ecNumber>
    </recommendedName>
</protein>
<feature type="binding site" evidence="10">
    <location>
        <position position="204"/>
    </location>
    <ligand>
        <name>substrate</name>
    </ligand>
</feature>
<dbReference type="PROSITE" id="PS00653">
    <property type="entry name" value="GLYCOSYL_HYDROL_F1_2"/>
    <property type="match status" value="1"/>
</dbReference>
<feature type="signal peptide" evidence="13">
    <location>
        <begin position="1"/>
        <end position="27"/>
    </location>
</feature>
<evidence type="ECO:0000256" key="2">
    <source>
        <dbReference type="ARBA" id="ARBA00010838"/>
    </source>
</evidence>
<feature type="compositionally biased region" description="Basic and acidic residues" evidence="12">
    <location>
        <begin position="482"/>
        <end position="492"/>
    </location>
</feature>
<evidence type="ECO:0000256" key="1">
    <source>
        <dbReference type="ARBA" id="ARBA00000448"/>
    </source>
</evidence>
<reference evidence="15" key="1">
    <citation type="submission" date="2016-08" db="EMBL/GenBank/DDBJ databases">
        <authorList>
            <person name="Varghese N."/>
            <person name="Submissions Spin"/>
        </authorList>
    </citation>
    <scope>NUCLEOTIDE SEQUENCE [LARGE SCALE GENOMIC DNA]</scope>
    <source>
        <strain evidence="15">ERR11</strain>
    </source>
</reference>
<dbReference type="GO" id="GO:0030245">
    <property type="term" value="P:cellulose catabolic process"/>
    <property type="evidence" value="ECO:0007669"/>
    <property type="project" value="UniProtKB-KW"/>
</dbReference>
<evidence type="ECO:0000256" key="10">
    <source>
        <dbReference type="PIRSR" id="PIRSR617736-2"/>
    </source>
</evidence>
<dbReference type="InterPro" id="IPR001360">
    <property type="entry name" value="Glyco_hydro_1"/>
</dbReference>
<evidence type="ECO:0000256" key="7">
    <source>
        <dbReference type="ARBA" id="ARBA00023295"/>
    </source>
</evidence>
<comment type="similarity">
    <text evidence="2 11">Belongs to the glycosyl hydrolase 1 family.</text>
</comment>
<dbReference type="GO" id="GO:0008422">
    <property type="term" value="F:beta-glucosidase activity"/>
    <property type="evidence" value="ECO:0007669"/>
    <property type="project" value="UniProtKB-EC"/>
</dbReference>
<evidence type="ECO:0000256" key="6">
    <source>
        <dbReference type="ARBA" id="ARBA00023277"/>
    </source>
</evidence>
<keyword evidence="13" id="KW-0732">Signal</keyword>
<evidence type="ECO:0000313" key="14">
    <source>
        <dbReference type="EMBL" id="SCB44779.1"/>
    </source>
</evidence>
<organism evidence="14 15">
    <name type="scientific">Bradyrhizobium shewense</name>
    <dbReference type="NCBI Taxonomy" id="1761772"/>
    <lineage>
        <taxon>Bacteria</taxon>
        <taxon>Pseudomonadati</taxon>
        <taxon>Pseudomonadota</taxon>
        <taxon>Alphaproteobacteria</taxon>
        <taxon>Hyphomicrobiales</taxon>
        <taxon>Nitrobacteraceae</taxon>
        <taxon>Bradyrhizobium</taxon>
    </lineage>
</organism>
<evidence type="ECO:0000256" key="5">
    <source>
        <dbReference type="ARBA" id="ARBA00023001"/>
    </source>
</evidence>
<dbReference type="Pfam" id="PF00232">
    <property type="entry name" value="Glyco_hydro_1"/>
    <property type="match status" value="1"/>
</dbReference>
<feature type="binding site" evidence="10">
    <location>
        <position position="335"/>
    </location>
    <ligand>
        <name>substrate</name>
    </ligand>
</feature>
<evidence type="ECO:0000256" key="12">
    <source>
        <dbReference type="SAM" id="MobiDB-lite"/>
    </source>
</evidence>
<accession>A0A1C3WXQ6</accession>
<evidence type="ECO:0000256" key="11">
    <source>
        <dbReference type="RuleBase" id="RU361175"/>
    </source>
</evidence>
<evidence type="ECO:0000256" key="4">
    <source>
        <dbReference type="ARBA" id="ARBA00022801"/>
    </source>
</evidence>
<feature type="chain" id="PRO_5008686122" description="Beta-glucosidase" evidence="13">
    <location>
        <begin position="28"/>
        <end position="541"/>
    </location>
</feature>
<feature type="binding site" evidence="10">
    <location>
        <position position="58"/>
    </location>
    <ligand>
        <name>substrate</name>
    </ligand>
</feature>
<keyword evidence="4 11" id="KW-0378">Hydrolase</keyword>
<comment type="catalytic activity">
    <reaction evidence="1 11">
        <text>Hydrolysis of terminal, non-reducing beta-D-glucosyl residues with release of beta-D-glucose.</text>
        <dbReference type="EC" id="3.2.1.21"/>
    </reaction>
</comment>
<dbReference type="InterPro" id="IPR017736">
    <property type="entry name" value="Glyco_hydro_1_beta-glucosidase"/>
</dbReference>
<evidence type="ECO:0000256" key="3">
    <source>
        <dbReference type="ARBA" id="ARBA00012744"/>
    </source>
</evidence>
<dbReference type="PRINTS" id="PR00131">
    <property type="entry name" value="GLHYDRLASE1"/>
</dbReference>
<sequence length="541" mass="58940">MSADVSRRRFAKLTGLAALGVAAGVRAAENEKSASTDRHVPAPFPKDFLWGTATSSYQIEGAVGEDGRGKSIWDIFSHIPGNIEDGSTGDRANEHYHRYKEDVALIRALGVKAYRFSIAWPRVFPDGTGQPNPKGLDFYDRLVDELLANGIEPYATLYHWDLPQALQDRVGGWSSSDTSKAFADYAAHVAARLTDRVKNIFTVNEVGRFVNFGYGWGIDAPGLKLPTAQLNQARHHVALAHGLAVQAIRAAGRAGTRVGAAENIAACVPAIVTPENIRAAEIATRELNAGFLGVVLEGIYTDGFLAYAGADAPKFTAEELKIIGAPNDFVGLNIYAPQYYVTASDSAPGFHVLPFPTSFPHMNSEWLRVGPEVIYWAPRLAAKMWNIENIYISENGTSSEDKVSADGQVYDLDRIMFLRNYLSQMQRGTAEGVPIRGYFLWSLMDNFEWIFGYGKRFGLYRVDFETQGAEAERGVLSGCGGTERDRGVRLHPTDPAPYPSTDSRANYRADSSAGTGGRCGEAGARSGRRRAGAETSWLAPA</sequence>
<feature type="binding site" evidence="10">
    <location>
        <position position="159"/>
    </location>
    <ligand>
        <name>substrate</name>
    </ligand>
</feature>
<feature type="binding site" evidence="10">
    <location>
        <position position="441"/>
    </location>
    <ligand>
        <name>substrate</name>
    </ligand>
</feature>
<keyword evidence="8" id="KW-0624">Polysaccharide degradation</keyword>
<dbReference type="Proteomes" id="UP000199184">
    <property type="component" value="Unassembled WGS sequence"/>
</dbReference>
<dbReference type="PROSITE" id="PS51318">
    <property type="entry name" value="TAT"/>
    <property type="match status" value="1"/>
</dbReference>
<dbReference type="GO" id="GO:0005829">
    <property type="term" value="C:cytosol"/>
    <property type="evidence" value="ECO:0007669"/>
    <property type="project" value="TreeGrafter"/>
</dbReference>
<evidence type="ECO:0000313" key="15">
    <source>
        <dbReference type="Proteomes" id="UP000199184"/>
    </source>
</evidence>
<dbReference type="InterPro" id="IPR017853">
    <property type="entry name" value="GH"/>
</dbReference>
<keyword evidence="5" id="KW-0136">Cellulose degradation</keyword>
<proteinExistence type="inferred from homology"/>
<gene>
    <name evidence="14" type="ORF">GA0061098_1010228</name>
</gene>
<dbReference type="SUPFAM" id="SSF51445">
    <property type="entry name" value="(Trans)glycosidases"/>
    <property type="match status" value="1"/>
</dbReference>
<dbReference type="FunFam" id="3.20.20.80:FF:000232">
    <property type="entry name" value="Beta-glucosidase"/>
    <property type="match status" value="1"/>
</dbReference>
<feature type="region of interest" description="Disordered" evidence="12">
    <location>
        <begin position="475"/>
        <end position="541"/>
    </location>
</feature>
<evidence type="ECO:0000256" key="9">
    <source>
        <dbReference type="PIRSR" id="PIRSR617736-1"/>
    </source>
</evidence>